<accession>A0A0A9SP45</accession>
<sequence>MWATMLECHQCQNAIIKLVSRSCHLKISFQSESQCQAAFLLSVELRKLCSNFQNWMASHKAYLCSLNLWLHKCMKPLNRRKGSRKQSVVDVSPTWCAVAPIFTTCEIWIKLLGDLPTRDLEEAIEGLITDISHSIPHQDNVPKDGTGGEILASYAPADLLSSLMRFQEKLEAFSEVSLQKYIDLQKNIGAAKEMIWRKD</sequence>
<dbReference type="PANTHER" id="PTHR21450">
    <property type="entry name" value="PROTEIN ALTERED PHOSPHATE STARVATION RESPONSE 1"/>
    <property type="match status" value="1"/>
</dbReference>
<name>A0A0A9SP45_ARUDO</name>
<dbReference type="InterPro" id="IPR006867">
    <property type="entry name" value="DUF632"/>
</dbReference>
<dbReference type="PANTHER" id="PTHR21450:SF30">
    <property type="entry name" value="OS07G0686500 PROTEIN"/>
    <property type="match status" value="1"/>
</dbReference>
<reference evidence="1" key="1">
    <citation type="submission" date="2014-09" db="EMBL/GenBank/DDBJ databases">
        <authorList>
            <person name="Magalhaes I.L.F."/>
            <person name="Oliveira U."/>
            <person name="Santos F.R."/>
            <person name="Vidigal T.H.D.A."/>
            <person name="Brescovit A.D."/>
            <person name="Santos A.J."/>
        </authorList>
    </citation>
    <scope>NUCLEOTIDE SEQUENCE</scope>
    <source>
        <tissue evidence="1">Shoot tissue taken approximately 20 cm above the soil surface</tissue>
    </source>
</reference>
<evidence type="ECO:0000313" key="1">
    <source>
        <dbReference type="EMBL" id="JAD61818.1"/>
    </source>
</evidence>
<dbReference type="AlphaFoldDB" id="A0A0A9SP45"/>
<organism evidence="1">
    <name type="scientific">Arundo donax</name>
    <name type="common">Giant reed</name>
    <name type="synonym">Donax arundinaceus</name>
    <dbReference type="NCBI Taxonomy" id="35708"/>
    <lineage>
        <taxon>Eukaryota</taxon>
        <taxon>Viridiplantae</taxon>
        <taxon>Streptophyta</taxon>
        <taxon>Embryophyta</taxon>
        <taxon>Tracheophyta</taxon>
        <taxon>Spermatophyta</taxon>
        <taxon>Magnoliopsida</taxon>
        <taxon>Liliopsida</taxon>
        <taxon>Poales</taxon>
        <taxon>Poaceae</taxon>
        <taxon>PACMAD clade</taxon>
        <taxon>Arundinoideae</taxon>
        <taxon>Arundineae</taxon>
        <taxon>Arundo</taxon>
    </lineage>
</organism>
<dbReference type="Pfam" id="PF04782">
    <property type="entry name" value="DUF632"/>
    <property type="match status" value="1"/>
</dbReference>
<protein>
    <submittedName>
        <fullName evidence="1">Uncharacterized protein</fullName>
    </submittedName>
</protein>
<proteinExistence type="predicted"/>
<dbReference type="EMBL" id="GBRH01236077">
    <property type="protein sequence ID" value="JAD61818.1"/>
    <property type="molecule type" value="Transcribed_RNA"/>
</dbReference>
<reference evidence="1" key="2">
    <citation type="journal article" date="2015" name="Data Brief">
        <title>Shoot transcriptome of the giant reed, Arundo donax.</title>
        <authorList>
            <person name="Barrero R.A."/>
            <person name="Guerrero F.D."/>
            <person name="Moolhuijzen P."/>
            <person name="Goolsby J.A."/>
            <person name="Tidwell J."/>
            <person name="Bellgard S.E."/>
            <person name="Bellgard M.I."/>
        </authorList>
    </citation>
    <scope>NUCLEOTIDE SEQUENCE</scope>
    <source>
        <tissue evidence="1">Shoot tissue taken approximately 20 cm above the soil surface</tissue>
    </source>
</reference>